<evidence type="ECO:0000259" key="2">
    <source>
        <dbReference type="Pfam" id="PF08281"/>
    </source>
</evidence>
<feature type="domain" description="RNA polymerase sigma factor 70 region 4 type 2" evidence="2">
    <location>
        <begin position="105"/>
        <end position="155"/>
    </location>
</feature>
<dbReference type="RefSeq" id="WP_170105358.1">
    <property type="nucleotide sequence ID" value="NZ_PZZP01000001.1"/>
</dbReference>
<dbReference type="PANTHER" id="PTHR30173">
    <property type="entry name" value="SIGMA 19 FACTOR"/>
    <property type="match status" value="1"/>
</dbReference>
<dbReference type="GO" id="GO:0003677">
    <property type="term" value="F:DNA binding"/>
    <property type="evidence" value="ECO:0007669"/>
    <property type="project" value="InterPro"/>
</dbReference>
<evidence type="ECO:0000313" key="3">
    <source>
        <dbReference type="EMBL" id="PTM59438.1"/>
    </source>
</evidence>
<dbReference type="Gene3D" id="1.10.1740.10">
    <property type="match status" value="1"/>
</dbReference>
<dbReference type="CDD" id="cd06171">
    <property type="entry name" value="Sigma70_r4"/>
    <property type="match status" value="1"/>
</dbReference>
<evidence type="ECO:0000259" key="1">
    <source>
        <dbReference type="Pfam" id="PF04542"/>
    </source>
</evidence>
<dbReference type="GO" id="GO:0006352">
    <property type="term" value="P:DNA-templated transcription initiation"/>
    <property type="evidence" value="ECO:0007669"/>
    <property type="project" value="InterPro"/>
</dbReference>
<dbReference type="InterPro" id="IPR013249">
    <property type="entry name" value="RNA_pol_sigma70_r4_t2"/>
</dbReference>
<dbReference type="Pfam" id="PF04542">
    <property type="entry name" value="Sigma70_r2"/>
    <property type="match status" value="1"/>
</dbReference>
<sequence>MQLEQLYEHYQSLLFGVAYRMLGSISDAEDIVQDVFLSLQQQEIDKISHVKAYLIKMTTNRCLNLLGSARHKREEYVGPWLPEPLLDQQQPADIIERNESISYAFLVLMEQLSPIERAVFILRESLGFEYEAIADILDKTTSNCRKIMSRAKRKLPHPLPTAPLQHVVLNPDKLKNLQGVSQNPPPDCLHM</sequence>
<evidence type="ECO:0000313" key="4">
    <source>
        <dbReference type="Proteomes" id="UP000241639"/>
    </source>
</evidence>
<dbReference type="InterPro" id="IPR013325">
    <property type="entry name" value="RNA_pol_sigma_r2"/>
</dbReference>
<dbReference type="Gene3D" id="1.10.10.10">
    <property type="entry name" value="Winged helix-like DNA-binding domain superfamily/Winged helix DNA-binding domain"/>
    <property type="match status" value="1"/>
</dbReference>
<organism evidence="3 4">
    <name type="scientific">Desmospora activa DSM 45169</name>
    <dbReference type="NCBI Taxonomy" id="1121389"/>
    <lineage>
        <taxon>Bacteria</taxon>
        <taxon>Bacillati</taxon>
        <taxon>Bacillota</taxon>
        <taxon>Bacilli</taxon>
        <taxon>Bacillales</taxon>
        <taxon>Thermoactinomycetaceae</taxon>
        <taxon>Desmospora</taxon>
    </lineage>
</organism>
<dbReference type="InterPro" id="IPR052704">
    <property type="entry name" value="ECF_Sigma-70_Domain"/>
</dbReference>
<dbReference type="EMBL" id="PZZP01000001">
    <property type="protein sequence ID" value="PTM59438.1"/>
    <property type="molecule type" value="Genomic_DNA"/>
</dbReference>
<name>A0A2T4ZC31_9BACL</name>
<dbReference type="InterPro" id="IPR014284">
    <property type="entry name" value="RNA_pol_sigma-70_dom"/>
</dbReference>
<dbReference type="InterPro" id="IPR007627">
    <property type="entry name" value="RNA_pol_sigma70_r2"/>
</dbReference>
<gene>
    <name evidence="3" type="ORF">C8J48_2059</name>
</gene>
<protein>
    <submittedName>
        <fullName evidence="3">RNA polymerase sigma factor (Sigma-70 family)</fullName>
    </submittedName>
</protein>
<dbReference type="NCBIfam" id="TIGR02937">
    <property type="entry name" value="sigma70-ECF"/>
    <property type="match status" value="1"/>
</dbReference>
<dbReference type="Proteomes" id="UP000241639">
    <property type="component" value="Unassembled WGS sequence"/>
</dbReference>
<keyword evidence="4" id="KW-1185">Reference proteome</keyword>
<dbReference type="InterPro" id="IPR013324">
    <property type="entry name" value="RNA_pol_sigma_r3/r4-like"/>
</dbReference>
<dbReference type="SUPFAM" id="SSF88946">
    <property type="entry name" value="Sigma2 domain of RNA polymerase sigma factors"/>
    <property type="match status" value="1"/>
</dbReference>
<dbReference type="InterPro" id="IPR036388">
    <property type="entry name" value="WH-like_DNA-bd_sf"/>
</dbReference>
<dbReference type="GO" id="GO:0016987">
    <property type="term" value="F:sigma factor activity"/>
    <property type="evidence" value="ECO:0007669"/>
    <property type="project" value="InterPro"/>
</dbReference>
<reference evidence="3 4" key="1">
    <citation type="submission" date="2018-04" db="EMBL/GenBank/DDBJ databases">
        <title>Genomic Encyclopedia of Archaeal and Bacterial Type Strains, Phase II (KMG-II): from individual species to whole genera.</title>
        <authorList>
            <person name="Goeker M."/>
        </authorList>
    </citation>
    <scope>NUCLEOTIDE SEQUENCE [LARGE SCALE GENOMIC DNA]</scope>
    <source>
        <strain evidence="3 4">DSM 45169</strain>
    </source>
</reference>
<comment type="caution">
    <text evidence="3">The sequence shown here is derived from an EMBL/GenBank/DDBJ whole genome shotgun (WGS) entry which is preliminary data.</text>
</comment>
<accession>A0A2T4ZC31</accession>
<dbReference type="SUPFAM" id="SSF88659">
    <property type="entry name" value="Sigma3 and sigma4 domains of RNA polymerase sigma factors"/>
    <property type="match status" value="1"/>
</dbReference>
<dbReference type="Pfam" id="PF08281">
    <property type="entry name" value="Sigma70_r4_2"/>
    <property type="match status" value="1"/>
</dbReference>
<feature type="domain" description="RNA polymerase sigma-70 region 2" evidence="1">
    <location>
        <begin position="6"/>
        <end position="70"/>
    </location>
</feature>
<proteinExistence type="predicted"/>
<dbReference type="PANTHER" id="PTHR30173:SF36">
    <property type="entry name" value="ECF RNA POLYMERASE SIGMA FACTOR SIGJ"/>
    <property type="match status" value="1"/>
</dbReference>
<dbReference type="AlphaFoldDB" id="A0A2T4ZC31"/>